<dbReference type="EMBL" id="JAUKUA010000002">
    <property type="protein sequence ID" value="KAK0725042.1"/>
    <property type="molecule type" value="Genomic_DNA"/>
</dbReference>
<dbReference type="Pfam" id="PF09797">
    <property type="entry name" value="NatB_MDM20"/>
    <property type="match status" value="1"/>
</dbReference>
<protein>
    <submittedName>
        <fullName evidence="1">N-acetyltransferase B complex non catalytic subunit-domain-containing protein</fullName>
    </submittedName>
</protein>
<reference evidence="1" key="1">
    <citation type="submission" date="2023-06" db="EMBL/GenBank/DDBJ databases">
        <title>Genome-scale phylogeny and comparative genomics of the fungal order Sordariales.</title>
        <authorList>
            <consortium name="Lawrence Berkeley National Laboratory"/>
            <person name="Hensen N."/>
            <person name="Bonometti L."/>
            <person name="Westerberg I."/>
            <person name="Brannstrom I.O."/>
            <person name="Guillou S."/>
            <person name="Cros-Aarteil S."/>
            <person name="Calhoun S."/>
            <person name="Haridas S."/>
            <person name="Kuo A."/>
            <person name="Mondo S."/>
            <person name="Pangilinan J."/>
            <person name="Riley R."/>
            <person name="Labutti K."/>
            <person name="Andreopoulos B."/>
            <person name="Lipzen A."/>
            <person name="Chen C."/>
            <person name="Yanf M."/>
            <person name="Daum C."/>
            <person name="Ng V."/>
            <person name="Clum A."/>
            <person name="Steindorff A."/>
            <person name="Ohm R."/>
            <person name="Martin F."/>
            <person name="Silar P."/>
            <person name="Natvig D."/>
            <person name="Lalanne C."/>
            <person name="Gautier V."/>
            <person name="Ament-Velasquez S.L."/>
            <person name="Kruys A."/>
            <person name="Hutchinson M.I."/>
            <person name="Powell A.J."/>
            <person name="Barry K."/>
            <person name="Miller A.N."/>
            <person name="Grigoriev I.V."/>
            <person name="Debuchy R."/>
            <person name="Gladieux P."/>
            <person name="Thoren M.H."/>
            <person name="Johannesson H."/>
        </authorList>
    </citation>
    <scope>NUCLEOTIDE SEQUENCE</scope>
    <source>
        <strain evidence="1">SMH4607-1</strain>
    </source>
</reference>
<organism evidence="1 2">
    <name type="scientific">Lasiosphaeris hirsuta</name>
    <dbReference type="NCBI Taxonomy" id="260670"/>
    <lineage>
        <taxon>Eukaryota</taxon>
        <taxon>Fungi</taxon>
        <taxon>Dikarya</taxon>
        <taxon>Ascomycota</taxon>
        <taxon>Pezizomycotina</taxon>
        <taxon>Sordariomycetes</taxon>
        <taxon>Sordariomycetidae</taxon>
        <taxon>Sordariales</taxon>
        <taxon>Lasiosphaeriaceae</taxon>
        <taxon>Lasiosphaeris</taxon>
    </lineage>
</organism>
<sequence length="1008" mass="112220">MSYAGYGRPALKSSVDVQLQTAFSDGNWNSVIRLADKRAKSLKDPYYEAIKICAESQLDGVAEKCAVLVAIDELAKQKTVPDIDTLELYEWAAGDFLDEDIDYADTLGPLRVKWAKANPKNTLAVECLQACLDHWDLVSAQQIATALDKAYLGSGDRRYMFWSISLTYLLSVSPQCSDTSRKVYSLLVLKQLERAAAITEDSPKVESTDRGLLNDEEIMLYYRVLLAHGTKEDFLKRIQSPRLGALSQLKEGHKALFWESLGTLESWAEWDLIYDLCLKAFRLGLNGTTPTFFVCDWRVWKSFVAAASKAADPDSALREVQSILKEFLAIDTKGAESIKKNLMLALLEITFRLPITTSGSDVGKKGLTPRVIQIGLFLDQYFERLSAFDDLKDHVADLTFEEAKVFMEDVVPKILDGKPDKPKQVILTSLKCKLQYLLTTCPQTLSHHPSVVDGQKQDKPYRCRFCSHLTSLPCEYCLKQIILEAATTHKQISADKELINAIPRLDKDPRLDLSLVIGTSLLKLSALPPNASGVTPPAMRDTNPGLLLQGIVVLEAQLRETPSDSGIRLLLVQLHLLIGCASYAHQLWVPMDVKRTIQDALSPLFFDRISSISPGLFQGSHPLMEPLRSYYSNSLRDNCPLRIWDAFSAGSYAGILRMSEYDDTLRRSCTLMMTLVEERRATRAFGGKIDTDIEAHQLTASITDGTKFLNKTDYGSFSNLESFHGPPIQDFIRVGPELSDERARLSYVSEQFFDILAFKPPKDYKPAKTNEAAIRDRNYILECLAHQSNSLTNVLHQPKTASLLTSSELSYFTTLSLLSAALLTSISTTRADPAPKSLSLLTASIRSSLTSLRTTYLTTSPLQTSATYFSLSNMHMLAHTRDTAVAVKHAAAFVLALHERELARDRSGKSALHKDVVAEMKALESVASKTLAETKSHVQKLKESLGESGWLDNMLGWVFGEGDETEGEPFRRAVSDILGGTYGAEEWAGKVLESWREGVKGWGMVRWE</sequence>
<evidence type="ECO:0000313" key="1">
    <source>
        <dbReference type="EMBL" id="KAK0725042.1"/>
    </source>
</evidence>
<evidence type="ECO:0000313" key="2">
    <source>
        <dbReference type="Proteomes" id="UP001172102"/>
    </source>
</evidence>
<keyword evidence="2" id="KW-1185">Reference proteome</keyword>
<name>A0AA40AZZ2_9PEZI</name>
<proteinExistence type="predicted"/>
<accession>A0AA40AZZ2</accession>
<gene>
    <name evidence="1" type="ORF">B0H67DRAFT_641504</name>
</gene>
<dbReference type="InterPro" id="IPR019183">
    <property type="entry name" value="NAA25_NatB_aux_su"/>
</dbReference>
<comment type="caution">
    <text evidence="1">The sequence shown here is derived from an EMBL/GenBank/DDBJ whole genome shotgun (WGS) entry which is preliminary data.</text>
</comment>
<dbReference type="AlphaFoldDB" id="A0AA40AZZ2"/>
<dbReference type="Proteomes" id="UP001172102">
    <property type="component" value="Unassembled WGS sequence"/>
</dbReference>